<organism evidence="2 3">
    <name type="scientific">Paenibacillus amylolyticus</name>
    <dbReference type="NCBI Taxonomy" id="1451"/>
    <lineage>
        <taxon>Bacteria</taxon>
        <taxon>Bacillati</taxon>
        <taxon>Bacillota</taxon>
        <taxon>Bacilli</taxon>
        <taxon>Bacillales</taxon>
        <taxon>Paenibacillaceae</taxon>
        <taxon>Paenibacillus</taxon>
    </lineage>
</organism>
<keyword evidence="1" id="KW-0472">Membrane</keyword>
<keyword evidence="1" id="KW-1133">Transmembrane helix</keyword>
<dbReference type="EMBL" id="JAVDTR010000002">
    <property type="protein sequence ID" value="MDR6722730.1"/>
    <property type="molecule type" value="Genomic_DNA"/>
</dbReference>
<evidence type="ECO:0000313" key="2">
    <source>
        <dbReference type="EMBL" id="MDR6722730.1"/>
    </source>
</evidence>
<name>A0AAP5GY36_PAEAM</name>
<proteinExistence type="predicted"/>
<gene>
    <name evidence="2" type="ORF">J2W91_001178</name>
</gene>
<evidence type="ECO:0000313" key="3">
    <source>
        <dbReference type="Proteomes" id="UP001254832"/>
    </source>
</evidence>
<sequence length="134" mass="15413">MRTQPRILRSVLIIILCVFQALCFPIPMQTESAVGVSVDSNSNKEIMVQIPESQQKPVIRRYPQVMAKLLAVMHKKPVFLVLALLLILRIPTPRLPFKPLICLFKRRLILLPIKYTSMYVSPTPIAPKYVYTLR</sequence>
<protein>
    <submittedName>
        <fullName evidence="2">Uncharacterized protein</fullName>
    </submittedName>
</protein>
<dbReference type="RefSeq" id="WP_056698523.1">
    <property type="nucleotide sequence ID" value="NZ_JAVDTR010000002.1"/>
</dbReference>
<dbReference type="Proteomes" id="UP001254832">
    <property type="component" value="Unassembled WGS sequence"/>
</dbReference>
<evidence type="ECO:0000256" key="1">
    <source>
        <dbReference type="SAM" id="Phobius"/>
    </source>
</evidence>
<dbReference type="AlphaFoldDB" id="A0AAP5GY36"/>
<accession>A0AAP5GY36</accession>
<keyword evidence="1" id="KW-0812">Transmembrane</keyword>
<feature type="transmembrane region" description="Helical" evidence="1">
    <location>
        <begin position="78"/>
        <end position="97"/>
    </location>
</feature>
<comment type="caution">
    <text evidence="2">The sequence shown here is derived from an EMBL/GenBank/DDBJ whole genome shotgun (WGS) entry which is preliminary data.</text>
</comment>
<reference evidence="2" key="1">
    <citation type="submission" date="2023-07" db="EMBL/GenBank/DDBJ databases">
        <title>Sorghum-associated microbial communities from plants grown in Nebraska, USA.</title>
        <authorList>
            <person name="Schachtman D."/>
        </authorList>
    </citation>
    <scope>NUCLEOTIDE SEQUENCE</scope>
    <source>
        <strain evidence="2">BE80</strain>
    </source>
</reference>